<dbReference type="Proteomes" id="UP000198828">
    <property type="component" value="Unassembled WGS sequence"/>
</dbReference>
<proteinExistence type="predicted"/>
<organism evidence="2 3">
    <name type="scientific">Tepidimicrobium xylanilyticum</name>
    <dbReference type="NCBI Taxonomy" id="1123352"/>
    <lineage>
        <taxon>Bacteria</taxon>
        <taxon>Bacillati</taxon>
        <taxon>Bacillota</taxon>
        <taxon>Tissierellia</taxon>
        <taxon>Tissierellales</taxon>
        <taxon>Tepidimicrobiaceae</taxon>
        <taxon>Tepidimicrobium</taxon>
    </lineage>
</organism>
<keyword evidence="1" id="KW-0812">Transmembrane</keyword>
<name>A0A1H2T6T8_9FIRM</name>
<evidence type="ECO:0000256" key="1">
    <source>
        <dbReference type="SAM" id="Phobius"/>
    </source>
</evidence>
<keyword evidence="3" id="KW-1185">Reference proteome</keyword>
<gene>
    <name evidence="2" type="ORF">SAMN05660923_00632</name>
</gene>
<keyword evidence="1" id="KW-0472">Membrane</keyword>
<reference evidence="2 3" key="1">
    <citation type="submission" date="2016-10" db="EMBL/GenBank/DDBJ databases">
        <authorList>
            <person name="de Groot N.N."/>
        </authorList>
    </citation>
    <scope>NUCLEOTIDE SEQUENCE [LARGE SCALE GENOMIC DNA]</scope>
    <source>
        <strain evidence="2 3">DSM 23310</strain>
    </source>
</reference>
<protein>
    <submittedName>
        <fullName evidence="2">Uncharacterized protein</fullName>
    </submittedName>
</protein>
<evidence type="ECO:0000313" key="3">
    <source>
        <dbReference type="Proteomes" id="UP000198828"/>
    </source>
</evidence>
<sequence>METRVSRMKRIRRERRVRNLKYLIIIFTLFILYYGIKMVNDYIIYLDYLERPIIFDLDLKDGKLYLFGESYLIDLKILKRSE</sequence>
<evidence type="ECO:0000313" key="2">
    <source>
        <dbReference type="EMBL" id="SDW38989.1"/>
    </source>
</evidence>
<dbReference type="EMBL" id="FNNG01000002">
    <property type="protein sequence ID" value="SDW38989.1"/>
    <property type="molecule type" value="Genomic_DNA"/>
</dbReference>
<dbReference type="OrthoDB" id="1708336at2"/>
<feature type="transmembrane region" description="Helical" evidence="1">
    <location>
        <begin position="20"/>
        <end position="36"/>
    </location>
</feature>
<keyword evidence="1" id="KW-1133">Transmembrane helix</keyword>
<accession>A0A1H2T6T8</accession>
<dbReference type="RefSeq" id="WP_093750791.1">
    <property type="nucleotide sequence ID" value="NZ_BSYN01000002.1"/>
</dbReference>
<dbReference type="AlphaFoldDB" id="A0A1H2T6T8"/>